<evidence type="ECO:0000256" key="2">
    <source>
        <dbReference type="ARBA" id="ARBA00022691"/>
    </source>
</evidence>
<keyword evidence="1" id="KW-0808">Transferase</keyword>
<dbReference type="PANTHER" id="PTHR35897:SF1">
    <property type="entry name" value="METHYLTRANSFERASE AUSD"/>
    <property type="match status" value="1"/>
</dbReference>
<sequence>MLQPLEPFIDEKEIIAILRLPVPSLPKVENLTPLLGKISAIYASSLFHLFSEEGQLILARRLASLLRPEKGSVIFGQHTGKKVKGHRAPFIGDLASVPPMFCHSPQSWSDLWVTQVFGGNDGRGNERIKVDVEFVEVDWADGKEVSQEVEPDDTSYMQWCITRL</sequence>
<gene>
    <name evidence="3" type="ORF">D9619_004546</name>
</gene>
<dbReference type="AlphaFoldDB" id="A0A8H5BPV2"/>
<dbReference type="GO" id="GO:0016740">
    <property type="term" value="F:transferase activity"/>
    <property type="evidence" value="ECO:0007669"/>
    <property type="project" value="UniProtKB-KW"/>
</dbReference>
<comment type="caution">
    <text evidence="3">The sequence shown here is derived from an EMBL/GenBank/DDBJ whole genome shotgun (WGS) entry which is preliminary data.</text>
</comment>
<dbReference type="OrthoDB" id="2094832at2759"/>
<evidence type="ECO:0000313" key="4">
    <source>
        <dbReference type="Proteomes" id="UP000567179"/>
    </source>
</evidence>
<dbReference type="PANTHER" id="PTHR35897">
    <property type="entry name" value="METHYLTRANSFERASE AUSD"/>
    <property type="match status" value="1"/>
</dbReference>
<dbReference type="Proteomes" id="UP000567179">
    <property type="component" value="Unassembled WGS sequence"/>
</dbReference>
<evidence type="ECO:0000256" key="1">
    <source>
        <dbReference type="ARBA" id="ARBA00022679"/>
    </source>
</evidence>
<proteinExistence type="predicted"/>
<accession>A0A8H5BPV2</accession>
<protein>
    <submittedName>
        <fullName evidence="3">Uncharacterized protein</fullName>
    </submittedName>
</protein>
<keyword evidence="2" id="KW-0949">S-adenosyl-L-methionine</keyword>
<evidence type="ECO:0000313" key="3">
    <source>
        <dbReference type="EMBL" id="KAF5327165.1"/>
    </source>
</evidence>
<reference evidence="3 4" key="1">
    <citation type="journal article" date="2020" name="ISME J.">
        <title>Uncovering the hidden diversity of litter-decomposition mechanisms in mushroom-forming fungi.</title>
        <authorList>
            <person name="Floudas D."/>
            <person name="Bentzer J."/>
            <person name="Ahren D."/>
            <person name="Johansson T."/>
            <person name="Persson P."/>
            <person name="Tunlid A."/>
        </authorList>
    </citation>
    <scope>NUCLEOTIDE SEQUENCE [LARGE SCALE GENOMIC DNA]</scope>
    <source>
        <strain evidence="3 4">CBS 101986</strain>
    </source>
</reference>
<organism evidence="3 4">
    <name type="scientific">Psilocybe cf. subviscida</name>
    <dbReference type="NCBI Taxonomy" id="2480587"/>
    <lineage>
        <taxon>Eukaryota</taxon>
        <taxon>Fungi</taxon>
        <taxon>Dikarya</taxon>
        <taxon>Basidiomycota</taxon>
        <taxon>Agaricomycotina</taxon>
        <taxon>Agaricomycetes</taxon>
        <taxon>Agaricomycetidae</taxon>
        <taxon>Agaricales</taxon>
        <taxon>Agaricineae</taxon>
        <taxon>Strophariaceae</taxon>
        <taxon>Psilocybe</taxon>
    </lineage>
</organism>
<dbReference type="InterPro" id="IPR051654">
    <property type="entry name" value="Meroterpenoid_MTases"/>
</dbReference>
<keyword evidence="4" id="KW-1185">Reference proteome</keyword>
<name>A0A8H5BPV2_9AGAR</name>
<dbReference type="EMBL" id="JAACJJ010000014">
    <property type="protein sequence ID" value="KAF5327165.1"/>
    <property type="molecule type" value="Genomic_DNA"/>
</dbReference>